<proteinExistence type="predicted"/>
<sequence length="111" mass="12423">MRYPKLESDSSEVKRLRDDLLCNLDDSDACTTSLDLDSFMKSFEVKIIVSPPVTVVDLTLYSSESQPDLGFLIKASDDEFGLPLLNMTTSDEDVIELVQVSFDSSIEFCEI</sequence>
<dbReference type="AlphaFoldDB" id="A0A7J7GIH6"/>
<evidence type="ECO:0000313" key="1">
    <source>
        <dbReference type="EMBL" id="KAF5940592.1"/>
    </source>
</evidence>
<dbReference type="PANTHER" id="PTHR34539:SF19">
    <property type="entry name" value="T6J4.11 PROTEIN"/>
    <property type="match status" value="1"/>
</dbReference>
<reference evidence="1 2" key="2">
    <citation type="submission" date="2020-07" db="EMBL/GenBank/DDBJ databases">
        <title>Genome assembly of wild tea tree DASZ reveals pedigree and selection history of tea varieties.</title>
        <authorList>
            <person name="Zhang W."/>
        </authorList>
    </citation>
    <scope>NUCLEOTIDE SEQUENCE [LARGE SCALE GENOMIC DNA]</scope>
    <source>
        <strain evidence="2">cv. G240</strain>
        <tissue evidence="1">Leaf</tissue>
    </source>
</reference>
<dbReference type="PANTHER" id="PTHR34539">
    <property type="entry name" value="T6J4.11 PROTEIN"/>
    <property type="match status" value="1"/>
</dbReference>
<protein>
    <submittedName>
        <fullName evidence="1">Uncharacterized protein</fullName>
    </submittedName>
</protein>
<reference evidence="2" key="1">
    <citation type="journal article" date="2020" name="Nat. Commun.">
        <title>Genome assembly of wild tea tree DASZ reveals pedigree and selection history of tea varieties.</title>
        <authorList>
            <person name="Zhang W."/>
            <person name="Zhang Y."/>
            <person name="Qiu H."/>
            <person name="Guo Y."/>
            <person name="Wan H."/>
            <person name="Zhang X."/>
            <person name="Scossa F."/>
            <person name="Alseekh S."/>
            <person name="Zhang Q."/>
            <person name="Wang P."/>
            <person name="Xu L."/>
            <person name="Schmidt M.H."/>
            <person name="Jia X."/>
            <person name="Li D."/>
            <person name="Zhu A."/>
            <person name="Guo F."/>
            <person name="Chen W."/>
            <person name="Ni D."/>
            <person name="Usadel B."/>
            <person name="Fernie A.R."/>
            <person name="Wen W."/>
        </authorList>
    </citation>
    <scope>NUCLEOTIDE SEQUENCE [LARGE SCALE GENOMIC DNA]</scope>
    <source>
        <strain evidence="2">cv. G240</strain>
    </source>
</reference>
<comment type="caution">
    <text evidence="1">The sequence shown here is derived from an EMBL/GenBank/DDBJ whole genome shotgun (WGS) entry which is preliminary data.</text>
</comment>
<dbReference type="Proteomes" id="UP000593564">
    <property type="component" value="Unassembled WGS sequence"/>
</dbReference>
<keyword evidence="2" id="KW-1185">Reference proteome</keyword>
<organism evidence="1 2">
    <name type="scientific">Camellia sinensis</name>
    <name type="common">Tea plant</name>
    <name type="synonym">Thea sinensis</name>
    <dbReference type="NCBI Taxonomy" id="4442"/>
    <lineage>
        <taxon>Eukaryota</taxon>
        <taxon>Viridiplantae</taxon>
        <taxon>Streptophyta</taxon>
        <taxon>Embryophyta</taxon>
        <taxon>Tracheophyta</taxon>
        <taxon>Spermatophyta</taxon>
        <taxon>Magnoliopsida</taxon>
        <taxon>eudicotyledons</taxon>
        <taxon>Gunneridae</taxon>
        <taxon>Pentapetalae</taxon>
        <taxon>asterids</taxon>
        <taxon>Ericales</taxon>
        <taxon>Theaceae</taxon>
        <taxon>Camellia</taxon>
    </lineage>
</organism>
<accession>A0A7J7GIH6</accession>
<name>A0A7J7GIH6_CAMSI</name>
<gene>
    <name evidence="1" type="ORF">HYC85_021759</name>
</gene>
<dbReference type="EMBL" id="JACBKZ010000010">
    <property type="protein sequence ID" value="KAF5940592.1"/>
    <property type="molecule type" value="Genomic_DNA"/>
</dbReference>
<evidence type="ECO:0000313" key="2">
    <source>
        <dbReference type="Proteomes" id="UP000593564"/>
    </source>
</evidence>